<dbReference type="InterPro" id="IPR007236">
    <property type="entry name" value="SlyX"/>
</dbReference>
<accession>A0A2T4YZJ4</accession>
<dbReference type="Gene3D" id="1.20.5.300">
    <property type="match status" value="1"/>
</dbReference>
<dbReference type="HAMAP" id="MF_00715">
    <property type="entry name" value="SlyX"/>
    <property type="match status" value="1"/>
</dbReference>
<evidence type="ECO:0000313" key="4">
    <source>
        <dbReference type="Proteomes" id="UP000241808"/>
    </source>
</evidence>
<dbReference type="Pfam" id="PF04102">
    <property type="entry name" value="SlyX"/>
    <property type="match status" value="1"/>
</dbReference>
<evidence type="ECO:0000256" key="1">
    <source>
        <dbReference type="HAMAP-Rule" id="MF_00715"/>
    </source>
</evidence>
<dbReference type="PANTHER" id="PTHR36508:SF1">
    <property type="entry name" value="PROTEIN SLYX"/>
    <property type="match status" value="1"/>
</dbReference>
<reference evidence="3 4" key="1">
    <citation type="submission" date="2018-04" db="EMBL/GenBank/DDBJ databases">
        <title>Genomic Encyclopedia of Archaeal and Bacterial Type Strains, Phase II (KMG-II): from individual species to whole genera.</title>
        <authorList>
            <person name="Goeker M."/>
        </authorList>
    </citation>
    <scope>NUCLEOTIDE SEQUENCE [LARGE SCALE GENOMIC DNA]</scope>
    <source>
        <strain evidence="3 4">DSM 25521</strain>
    </source>
</reference>
<dbReference type="AlphaFoldDB" id="A0A2T4YZJ4"/>
<comment type="caution">
    <text evidence="3">The sequence shown here is derived from an EMBL/GenBank/DDBJ whole genome shotgun (WGS) entry which is preliminary data.</text>
</comment>
<dbReference type="OrthoDB" id="5422806at2"/>
<evidence type="ECO:0000256" key="2">
    <source>
        <dbReference type="SAM" id="MobiDB-lite"/>
    </source>
</evidence>
<dbReference type="Proteomes" id="UP000241808">
    <property type="component" value="Unassembled WGS sequence"/>
</dbReference>
<comment type="similarity">
    <text evidence="1">Belongs to the SlyX family.</text>
</comment>
<name>A0A2T4YZJ4_9HYPH</name>
<protein>
    <recommendedName>
        <fullName evidence="1">Protein SlyX homolog</fullName>
    </recommendedName>
</protein>
<gene>
    <name evidence="1" type="primary">slyX</name>
    <name evidence="3" type="ORF">C8P69_108166</name>
</gene>
<dbReference type="RefSeq" id="WP_108178742.1">
    <property type="nucleotide sequence ID" value="NZ_PZZL01000008.1"/>
</dbReference>
<sequence length="73" mass="8297">MSDVNDLTGRLEALEIRVAYQDQTIEDLNATITAQWQEIERLQRLLKRLEEQVNESLASAGAPNLPEPPPPHY</sequence>
<keyword evidence="4" id="KW-1185">Reference proteome</keyword>
<dbReference type="EMBL" id="PZZL01000008">
    <property type="protein sequence ID" value="PTM52365.1"/>
    <property type="molecule type" value="Genomic_DNA"/>
</dbReference>
<proteinExistence type="inferred from homology"/>
<evidence type="ECO:0000313" key="3">
    <source>
        <dbReference type="EMBL" id="PTM52365.1"/>
    </source>
</evidence>
<organism evidence="3 4">
    <name type="scientific">Phreatobacter oligotrophus</name>
    <dbReference type="NCBI Taxonomy" id="1122261"/>
    <lineage>
        <taxon>Bacteria</taxon>
        <taxon>Pseudomonadati</taxon>
        <taxon>Pseudomonadota</taxon>
        <taxon>Alphaproteobacteria</taxon>
        <taxon>Hyphomicrobiales</taxon>
        <taxon>Phreatobacteraceae</taxon>
        <taxon>Phreatobacter</taxon>
    </lineage>
</organism>
<dbReference type="PANTHER" id="PTHR36508">
    <property type="entry name" value="PROTEIN SLYX"/>
    <property type="match status" value="1"/>
</dbReference>
<feature type="region of interest" description="Disordered" evidence="2">
    <location>
        <begin position="53"/>
        <end position="73"/>
    </location>
</feature>